<evidence type="ECO:0000256" key="6">
    <source>
        <dbReference type="ARBA" id="ARBA00023180"/>
    </source>
</evidence>
<evidence type="ECO:0000256" key="10">
    <source>
        <dbReference type="SAM" id="MobiDB-lite"/>
    </source>
</evidence>
<gene>
    <name evidence="14" type="ORF">AQUCO_03300076v1</name>
</gene>
<protein>
    <recommendedName>
        <fullName evidence="13">Phytocyanin domain-containing protein</fullName>
    </recommendedName>
</protein>
<evidence type="ECO:0000256" key="7">
    <source>
        <dbReference type="ARBA" id="ARBA00023288"/>
    </source>
</evidence>
<evidence type="ECO:0000256" key="4">
    <source>
        <dbReference type="ARBA" id="ARBA00023136"/>
    </source>
</evidence>
<proteinExistence type="inferred from homology"/>
<comment type="subcellular location">
    <subcellularLocation>
        <location evidence="9">Endomembrane system</location>
        <topology evidence="9">Lipid-anchor</topology>
    </subcellularLocation>
    <subcellularLocation>
        <location evidence="1">Membrane</location>
        <topology evidence="1">Lipid-anchor</topology>
        <topology evidence="1">GPI-anchor</topology>
    </subcellularLocation>
</comment>
<dbReference type="PANTHER" id="PTHR33021:SF514">
    <property type="entry name" value="PHYTOCYANIN DOMAIN-CONTAINING PROTEIN"/>
    <property type="match status" value="1"/>
</dbReference>
<dbReference type="Proteomes" id="UP000230069">
    <property type="component" value="Unassembled WGS sequence"/>
</dbReference>
<dbReference type="CDD" id="cd11019">
    <property type="entry name" value="OsENODL1_like"/>
    <property type="match status" value="1"/>
</dbReference>
<dbReference type="PANTHER" id="PTHR33021">
    <property type="entry name" value="BLUE COPPER PROTEIN"/>
    <property type="match status" value="1"/>
</dbReference>
<evidence type="ECO:0000313" key="15">
    <source>
        <dbReference type="Proteomes" id="UP000230069"/>
    </source>
</evidence>
<reference evidence="14 15" key="1">
    <citation type="submission" date="2017-09" db="EMBL/GenBank/DDBJ databases">
        <title>WGS assembly of Aquilegia coerulea Goldsmith.</title>
        <authorList>
            <person name="Hodges S."/>
            <person name="Kramer E."/>
            <person name="Nordborg M."/>
            <person name="Tomkins J."/>
            <person name="Borevitz J."/>
            <person name="Derieg N."/>
            <person name="Yan J."/>
            <person name="Mihaltcheva S."/>
            <person name="Hayes R.D."/>
            <person name="Rokhsar D."/>
        </authorList>
    </citation>
    <scope>NUCLEOTIDE SEQUENCE [LARGE SCALE GENOMIC DNA]</scope>
    <source>
        <strain evidence="15">cv. Goldsmith</strain>
    </source>
</reference>
<keyword evidence="11" id="KW-0812">Transmembrane</keyword>
<feature type="compositionally biased region" description="Low complexity" evidence="10">
    <location>
        <begin position="156"/>
        <end position="178"/>
    </location>
</feature>
<dbReference type="GO" id="GO:0012505">
    <property type="term" value="C:endomembrane system"/>
    <property type="evidence" value="ECO:0007669"/>
    <property type="project" value="UniProtKB-SubCell"/>
</dbReference>
<comment type="similarity">
    <text evidence="8">Belongs to the early nodulin-like (ENODL) family.</text>
</comment>
<dbReference type="Gene3D" id="2.60.40.420">
    <property type="entry name" value="Cupredoxins - blue copper proteins"/>
    <property type="match status" value="1"/>
</dbReference>
<evidence type="ECO:0000256" key="5">
    <source>
        <dbReference type="ARBA" id="ARBA00023157"/>
    </source>
</evidence>
<keyword evidence="3 12" id="KW-0732">Signal</keyword>
<organism evidence="14 15">
    <name type="scientific">Aquilegia coerulea</name>
    <name type="common">Rocky mountain columbine</name>
    <dbReference type="NCBI Taxonomy" id="218851"/>
    <lineage>
        <taxon>Eukaryota</taxon>
        <taxon>Viridiplantae</taxon>
        <taxon>Streptophyta</taxon>
        <taxon>Embryophyta</taxon>
        <taxon>Tracheophyta</taxon>
        <taxon>Spermatophyta</taxon>
        <taxon>Magnoliopsida</taxon>
        <taxon>Ranunculales</taxon>
        <taxon>Ranunculaceae</taxon>
        <taxon>Thalictroideae</taxon>
        <taxon>Aquilegia</taxon>
    </lineage>
</organism>
<keyword evidence="2" id="KW-0336">GPI-anchor</keyword>
<keyword evidence="11" id="KW-1133">Transmembrane helix</keyword>
<keyword evidence="4 11" id="KW-0472">Membrane</keyword>
<evidence type="ECO:0000256" key="12">
    <source>
        <dbReference type="SAM" id="SignalP"/>
    </source>
</evidence>
<feature type="domain" description="Phytocyanin" evidence="13">
    <location>
        <begin position="23"/>
        <end position="125"/>
    </location>
</feature>
<keyword evidence="15" id="KW-1185">Reference proteome</keyword>
<feature type="chain" id="PRO_5013734186" description="Phytocyanin domain-containing protein" evidence="12">
    <location>
        <begin position="23"/>
        <end position="226"/>
    </location>
</feature>
<dbReference type="SUPFAM" id="SSF49503">
    <property type="entry name" value="Cupredoxins"/>
    <property type="match status" value="1"/>
</dbReference>
<dbReference type="GO" id="GO:0009055">
    <property type="term" value="F:electron transfer activity"/>
    <property type="evidence" value="ECO:0007669"/>
    <property type="project" value="InterPro"/>
</dbReference>
<dbReference type="EMBL" id="KZ305050">
    <property type="protein sequence ID" value="PIA36624.1"/>
    <property type="molecule type" value="Genomic_DNA"/>
</dbReference>
<dbReference type="InterPro" id="IPR041846">
    <property type="entry name" value="ENL_dom"/>
</dbReference>
<keyword evidence="5" id="KW-1015">Disulfide bond</keyword>
<dbReference type="InParanoid" id="A0A2G5CZE6"/>
<dbReference type="InterPro" id="IPR008972">
    <property type="entry name" value="Cupredoxin"/>
</dbReference>
<dbReference type="STRING" id="218851.A0A2G5CZE6"/>
<dbReference type="GO" id="GO:0005886">
    <property type="term" value="C:plasma membrane"/>
    <property type="evidence" value="ECO:0007669"/>
    <property type="project" value="TreeGrafter"/>
</dbReference>
<evidence type="ECO:0000256" key="8">
    <source>
        <dbReference type="ARBA" id="ARBA00035011"/>
    </source>
</evidence>
<keyword evidence="7" id="KW-0449">Lipoprotein</keyword>
<feature type="compositionally biased region" description="Pro residues" evidence="10">
    <location>
        <begin position="129"/>
        <end position="138"/>
    </location>
</feature>
<dbReference type="Pfam" id="PF02298">
    <property type="entry name" value="Cu_bind_like"/>
    <property type="match status" value="1"/>
</dbReference>
<dbReference type="PROSITE" id="PS51485">
    <property type="entry name" value="PHYTOCYANIN"/>
    <property type="match status" value="1"/>
</dbReference>
<dbReference type="InterPro" id="IPR039391">
    <property type="entry name" value="Phytocyanin-like"/>
</dbReference>
<dbReference type="FunCoup" id="A0A2G5CZE6">
    <property type="interactions" value="195"/>
</dbReference>
<dbReference type="GO" id="GO:0098552">
    <property type="term" value="C:side of membrane"/>
    <property type="evidence" value="ECO:0007669"/>
    <property type="project" value="UniProtKB-KW"/>
</dbReference>
<feature type="transmembrane region" description="Helical" evidence="11">
    <location>
        <begin position="205"/>
        <end position="225"/>
    </location>
</feature>
<feature type="compositionally biased region" description="Low complexity" evidence="10">
    <location>
        <begin position="187"/>
        <end position="200"/>
    </location>
</feature>
<accession>A0A2G5CZE6</accession>
<dbReference type="FunFam" id="2.60.40.420:FF:000010">
    <property type="entry name" value="Early nodulin-like protein 1"/>
    <property type="match status" value="1"/>
</dbReference>
<sequence>MDTKMFFLVILMMGFAVFSSDAYTFFVGGKQGWVVKPSEGYDQWSSRNRFQVNDTLVFKYNKETDSVLVVNNKQDYDSCNISSPVQKLEGGDSSFKFDKSGPFYFISGNQTNCQNGQKLLIVVMSPRIKSPPPSPVAPSPSGGATPPSPAAPPPSSGGTPPTTPTGGSTPSPSGSTTPGDGGGGSSTPGAQPPASSSSPALKSSMGYTVGFSMVATLLLGSFIGFF</sequence>
<dbReference type="InterPro" id="IPR003245">
    <property type="entry name" value="Phytocyanin_dom"/>
</dbReference>
<dbReference type="OrthoDB" id="2015640at2759"/>
<keyword evidence="6" id="KW-0325">Glycoprotein</keyword>
<evidence type="ECO:0000313" key="14">
    <source>
        <dbReference type="EMBL" id="PIA36624.1"/>
    </source>
</evidence>
<feature type="region of interest" description="Disordered" evidence="10">
    <location>
        <begin position="129"/>
        <end position="202"/>
    </location>
</feature>
<evidence type="ECO:0000256" key="3">
    <source>
        <dbReference type="ARBA" id="ARBA00022729"/>
    </source>
</evidence>
<evidence type="ECO:0000256" key="11">
    <source>
        <dbReference type="SAM" id="Phobius"/>
    </source>
</evidence>
<name>A0A2G5CZE6_AQUCA</name>
<evidence type="ECO:0000256" key="2">
    <source>
        <dbReference type="ARBA" id="ARBA00022622"/>
    </source>
</evidence>
<evidence type="ECO:0000259" key="13">
    <source>
        <dbReference type="PROSITE" id="PS51485"/>
    </source>
</evidence>
<evidence type="ECO:0000256" key="1">
    <source>
        <dbReference type="ARBA" id="ARBA00004589"/>
    </source>
</evidence>
<dbReference type="AlphaFoldDB" id="A0A2G5CZE6"/>
<evidence type="ECO:0000256" key="9">
    <source>
        <dbReference type="ARBA" id="ARBA00037868"/>
    </source>
</evidence>
<feature type="compositionally biased region" description="Pro residues" evidence="10">
    <location>
        <begin position="146"/>
        <end position="155"/>
    </location>
</feature>
<feature type="signal peptide" evidence="12">
    <location>
        <begin position="1"/>
        <end position="22"/>
    </location>
</feature>